<reference evidence="2 3" key="1">
    <citation type="journal article" date="2018" name="IMA Fungus">
        <title>IMA Genome-F 9: Draft genome sequence of Annulohypoxylon stygium, Aspergillus mulundensis, Berkeleyomyces basicola (syn. Thielaviopsis basicola), Ceratocystis smalleyi, two Cercospora beticola strains, Coleophoma cylindrospora, Fusarium fracticaudum, Phialophora cf. hyalina, and Morchella septimelata.</title>
        <authorList>
            <person name="Wingfield B.D."/>
            <person name="Bills G.F."/>
            <person name="Dong Y."/>
            <person name="Huang W."/>
            <person name="Nel W.J."/>
            <person name="Swalarsk-Parry B.S."/>
            <person name="Vaghefi N."/>
            <person name="Wilken P.M."/>
            <person name="An Z."/>
            <person name="de Beer Z.W."/>
            <person name="De Vos L."/>
            <person name="Chen L."/>
            <person name="Duong T.A."/>
            <person name="Gao Y."/>
            <person name="Hammerbacher A."/>
            <person name="Kikkert J.R."/>
            <person name="Li Y."/>
            <person name="Li H."/>
            <person name="Li K."/>
            <person name="Li Q."/>
            <person name="Liu X."/>
            <person name="Ma X."/>
            <person name="Naidoo K."/>
            <person name="Pethybridge S.J."/>
            <person name="Sun J."/>
            <person name="Steenkamp E.T."/>
            <person name="van der Nest M.A."/>
            <person name="van Wyk S."/>
            <person name="Wingfield M.J."/>
            <person name="Xiong C."/>
            <person name="Yue Q."/>
            <person name="Zhang X."/>
        </authorList>
    </citation>
    <scope>NUCLEOTIDE SEQUENCE [LARGE SCALE GENOMIC DNA]</scope>
    <source>
        <strain evidence="2 3">BP 5553</strain>
    </source>
</reference>
<dbReference type="InterPro" id="IPR052228">
    <property type="entry name" value="Sec_Metab_Biosynth_Oxidored"/>
</dbReference>
<evidence type="ECO:0000313" key="3">
    <source>
        <dbReference type="Proteomes" id="UP000254866"/>
    </source>
</evidence>
<dbReference type="OrthoDB" id="2898509at2759"/>
<accession>A0A370TJV4</accession>
<dbReference type="GO" id="GO:0016491">
    <property type="term" value="F:oxidoreductase activity"/>
    <property type="evidence" value="ECO:0007669"/>
    <property type="project" value="UniProtKB-KW"/>
</dbReference>
<dbReference type="Proteomes" id="UP000254866">
    <property type="component" value="Unassembled WGS sequence"/>
</dbReference>
<evidence type="ECO:0000313" key="2">
    <source>
        <dbReference type="EMBL" id="RDL35797.1"/>
    </source>
</evidence>
<comment type="caution">
    <text evidence="2">The sequence shown here is derived from an EMBL/GenBank/DDBJ whole genome shotgun (WGS) entry which is preliminary data.</text>
</comment>
<dbReference type="EMBL" id="NPIC01000005">
    <property type="protein sequence ID" value="RDL35797.1"/>
    <property type="molecule type" value="Genomic_DNA"/>
</dbReference>
<organism evidence="2 3">
    <name type="scientific">Venustampulla echinocandica</name>
    <dbReference type="NCBI Taxonomy" id="2656787"/>
    <lineage>
        <taxon>Eukaryota</taxon>
        <taxon>Fungi</taxon>
        <taxon>Dikarya</taxon>
        <taxon>Ascomycota</taxon>
        <taxon>Pezizomycotina</taxon>
        <taxon>Leotiomycetes</taxon>
        <taxon>Helotiales</taxon>
        <taxon>Pleuroascaceae</taxon>
        <taxon>Venustampulla</taxon>
    </lineage>
</organism>
<proteinExistence type="predicted"/>
<dbReference type="Pfam" id="PF00106">
    <property type="entry name" value="adh_short"/>
    <property type="match status" value="1"/>
</dbReference>
<dbReference type="PANTHER" id="PTHR47534">
    <property type="entry name" value="YALI0E05731P"/>
    <property type="match status" value="1"/>
</dbReference>
<dbReference type="PANTHER" id="PTHR47534:SF3">
    <property type="entry name" value="ALCOHOL DEHYDROGENASE-LIKE C-TERMINAL DOMAIN-CONTAINING PROTEIN"/>
    <property type="match status" value="1"/>
</dbReference>
<dbReference type="InterPro" id="IPR036291">
    <property type="entry name" value="NAD(P)-bd_dom_sf"/>
</dbReference>
<dbReference type="SUPFAM" id="SSF51735">
    <property type="entry name" value="NAD(P)-binding Rossmann-fold domains"/>
    <property type="match status" value="1"/>
</dbReference>
<gene>
    <name evidence="2" type="ORF">BP5553_06409</name>
</gene>
<protein>
    <recommendedName>
        <fullName evidence="4">NAD(P)-binding protein</fullName>
    </recommendedName>
</protein>
<evidence type="ECO:0008006" key="4">
    <source>
        <dbReference type="Google" id="ProtNLM"/>
    </source>
</evidence>
<dbReference type="InterPro" id="IPR002347">
    <property type="entry name" value="SDR_fam"/>
</dbReference>
<dbReference type="GeneID" id="43599258"/>
<evidence type="ECO:0000256" key="1">
    <source>
        <dbReference type="ARBA" id="ARBA00023002"/>
    </source>
</evidence>
<dbReference type="Gene3D" id="3.40.50.720">
    <property type="entry name" value="NAD(P)-binding Rossmann-like Domain"/>
    <property type="match status" value="1"/>
</dbReference>
<keyword evidence="3" id="KW-1185">Reference proteome</keyword>
<keyword evidence="1" id="KW-0560">Oxidoreductase</keyword>
<dbReference type="STRING" id="2656787.A0A370TJV4"/>
<sequence>MVALDIVHASNAQLRELGPGLVALFVGGTSGIGEFTLKAFVQNTISPRVYLVGRSASAAERIIKECEGLNKDGKVEFLQADVTELAEVDRVCKEIGTREKTLNLLVQTQGNFTFAGRQENDEGLDRKMTLNYYSRMCFIHNLRPLLRNGAASPPHFSRTLSVLSPGSERRVDLDDLELKNSYSGMKCANHTVLMNDLMTGEFASREPGTTFVHSFPAGVNTGLARGLPIWARVPLKVLTPLLSPFLVSADETGARQLFIATSGIYPPAKPVEGSPFATGTPVPKTLNVMKGGDGQTGSGGYLVNWNGEITGNKILDEYREKGASKTVWEHTMGIFDRVDKANQGKVDAGSS</sequence>
<dbReference type="RefSeq" id="XP_031868453.1">
    <property type="nucleotide sequence ID" value="XM_032015032.1"/>
</dbReference>
<name>A0A370TJV4_9HELO</name>
<dbReference type="AlphaFoldDB" id="A0A370TJV4"/>